<evidence type="ECO:0000313" key="2">
    <source>
        <dbReference type="EMBL" id="KAF1753715.1"/>
    </source>
</evidence>
<dbReference type="PANTHER" id="PTHR35013">
    <property type="entry name" value="PROTEIN CBG22618-RELATED"/>
    <property type="match status" value="1"/>
</dbReference>
<feature type="transmembrane region" description="Helical" evidence="1">
    <location>
        <begin position="154"/>
        <end position="174"/>
    </location>
</feature>
<sequence length="373" mass="41674">MGTSNRRSNESKYGPYHIRVVLIIFSLSAMAFGLGVSITAPEQLPNSLVFTAFHFCVAFGAYSYNKMLLGISQKVCGLAVILLILSLLGYPLIKSCYKASGLYGMAVKRTGKMNETKAFEYDLNYFMNVPTKYKNEAGIKEAVHNFNFGLLDGFLLEFLILSYTAGTYVYYVMIKRLREQVCRMQMTVISPRMAKPNPTIHLNEPHLGCIPIRPTLITLSILGILGAVISCYNPLYNQFILTIIIFATHCLMLFGAVNYNEFALKLSQHIFLLILVTGIVVTCVLPVTLSCYIASGLGDTHDIMSYTYTAEEFAGGTKDVKIRFKNALIAGLATEFFLICGSALNFIQFVMIRRLKEYVITKNQNKDDSPLVF</sequence>
<feature type="transmembrane region" description="Helical" evidence="1">
    <location>
        <begin position="75"/>
        <end position="93"/>
    </location>
</feature>
<dbReference type="KEGG" id="crq:GCK72_020272"/>
<comment type="caution">
    <text evidence="2">The sequence shown here is derived from an EMBL/GenBank/DDBJ whole genome shotgun (WGS) entry which is preliminary data.</text>
</comment>
<dbReference type="Proteomes" id="UP000483820">
    <property type="component" value="Chromosome V"/>
</dbReference>
<evidence type="ECO:0000256" key="1">
    <source>
        <dbReference type="SAM" id="Phobius"/>
    </source>
</evidence>
<feature type="transmembrane region" description="Helical" evidence="1">
    <location>
        <begin position="20"/>
        <end position="38"/>
    </location>
</feature>
<keyword evidence="1" id="KW-0812">Transmembrane</keyword>
<accession>A0A6A5GGF6</accession>
<feature type="transmembrane region" description="Helical" evidence="1">
    <location>
        <begin position="44"/>
        <end position="63"/>
    </location>
</feature>
<feature type="transmembrane region" description="Helical" evidence="1">
    <location>
        <begin position="216"/>
        <end position="235"/>
    </location>
</feature>
<keyword evidence="1" id="KW-0472">Membrane</keyword>
<keyword evidence="1" id="KW-1133">Transmembrane helix</keyword>
<dbReference type="GeneID" id="9820444"/>
<organism evidence="2 3">
    <name type="scientific">Caenorhabditis remanei</name>
    <name type="common">Caenorhabditis vulgaris</name>
    <dbReference type="NCBI Taxonomy" id="31234"/>
    <lineage>
        <taxon>Eukaryota</taxon>
        <taxon>Metazoa</taxon>
        <taxon>Ecdysozoa</taxon>
        <taxon>Nematoda</taxon>
        <taxon>Chromadorea</taxon>
        <taxon>Rhabditida</taxon>
        <taxon>Rhabditina</taxon>
        <taxon>Rhabditomorpha</taxon>
        <taxon>Rhabditoidea</taxon>
        <taxon>Rhabditidae</taxon>
        <taxon>Peloderinae</taxon>
        <taxon>Caenorhabditis</taxon>
    </lineage>
</organism>
<name>A0A6A5GGF6_CAERE</name>
<feature type="transmembrane region" description="Helical" evidence="1">
    <location>
        <begin position="241"/>
        <end position="259"/>
    </location>
</feature>
<feature type="transmembrane region" description="Helical" evidence="1">
    <location>
        <begin position="271"/>
        <end position="295"/>
    </location>
</feature>
<dbReference type="RefSeq" id="XP_053582399.1">
    <property type="nucleotide sequence ID" value="XM_053733486.1"/>
</dbReference>
<gene>
    <name evidence="2" type="ORF">GCK72_020272</name>
</gene>
<dbReference type="PANTHER" id="PTHR35013:SF3">
    <property type="entry name" value="TRANSMEMBRANE PROTEIN"/>
    <property type="match status" value="1"/>
</dbReference>
<protein>
    <submittedName>
        <fullName evidence="2">Uncharacterized protein</fullName>
    </submittedName>
</protein>
<dbReference type="InterPro" id="IPR024483">
    <property type="entry name" value="Glam1"/>
</dbReference>
<dbReference type="EMBL" id="WUAV01000005">
    <property type="protein sequence ID" value="KAF1753715.1"/>
    <property type="molecule type" value="Genomic_DNA"/>
</dbReference>
<dbReference type="AlphaFoldDB" id="A0A6A5GGF6"/>
<proteinExistence type="predicted"/>
<feature type="transmembrane region" description="Helical" evidence="1">
    <location>
        <begin position="327"/>
        <end position="347"/>
    </location>
</feature>
<reference evidence="2 3" key="1">
    <citation type="submission" date="2019-12" db="EMBL/GenBank/DDBJ databases">
        <title>Chromosome-level assembly of the Caenorhabditis remanei genome.</title>
        <authorList>
            <person name="Teterina A.A."/>
            <person name="Willis J.H."/>
            <person name="Phillips P.C."/>
        </authorList>
    </citation>
    <scope>NUCLEOTIDE SEQUENCE [LARGE SCALE GENOMIC DNA]</scope>
    <source>
        <strain evidence="2 3">PX506</strain>
        <tissue evidence="2">Whole organism</tissue>
    </source>
</reference>
<dbReference type="Pfam" id="PF10912">
    <property type="entry name" value="Glam1"/>
    <property type="match status" value="2"/>
</dbReference>
<dbReference type="CTD" id="9820444"/>
<evidence type="ECO:0000313" key="3">
    <source>
        <dbReference type="Proteomes" id="UP000483820"/>
    </source>
</evidence>